<feature type="transmembrane region" description="Helical" evidence="17">
    <location>
        <begin position="237"/>
        <end position="256"/>
    </location>
</feature>
<evidence type="ECO:0000256" key="12">
    <source>
        <dbReference type="ARBA" id="ARBA00023027"/>
    </source>
</evidence>
<gene>
    <name evidence="19" type="primary">nad2</name>
</gene>
<dbReference type="GO" id="GO:0005743">
    <property type="term" value="C:mitochondrial inner membrane"/>
    <property type="evidence" value="ECO:0007669"/>
    <property type="project" value="UniProtKB-SubCell"/>
</dbReference>
<dbReference type="GO" id="GO:0006120">
    <property type="term" value="P:mitochondrial electron transport, NADH to ubiquinone"/>
    <property type="evidence" value="ECO:0007669"/>
    <property type="project" value="InterPro"/>
</dbReference>
<dbReference type="EMBL" id="KJ789167">
    <property type="protein sequence ID" value="AIL54782.1"/>
    <property type="molecule type" value="Genomic_DNA"/>
</dbReference>
<evidence type="ECO:0000259" key="18">
    <source>
        <dbReference type="Pfam" id="PF00361"/>
    </source>
</evidence>
<dbReference type="GO" id="GO:0008137">
    <property type="term" value="F:NADH dehydrogenase (ubiquinone) activity"/>
    <property type="evidence" value="ECO:0007669"/>
    <property type="project" value="UniProtKB-EC"/>
</dbReference>
<geneLocation type="mitochondrion" evidence="19"/>
<feature type="transmembrane region" description="Helical" evidence="17">
    <location>
        <begin position="312"/>
        <end position="330"/>
    </location>
</feature>
<dbReference type="PANTHER" id="PTHR46552">
    <property type="entry name" value="NADH-UBIQUINONE OXIDOREDUCTASE CHAIN 2"/>
    <property type="match status" value="1"/>
</dbReference>
<accession>A0A0E3DQX3</accession>
<proteinExistence type="inferred from homology"/>
<feature type="transmembrane region" description="Helical" evidence="17">
    <location>
        <begin position="90"/>
        <end position="110"/>
    </location>
</feature>
<evidence type="ECO:0000256" key="1">
    <source>
        <dbReference type="ARBA" id="ARBA00004448"/>
    </source>
</evidence>
<keyword evidence="13 17" id="KW-0830">Ubiquinone</keyword>
<keyword evidence="15 17" id="KW-0472">Membrane</keyword>
<feature type="domain" description="NADH:quinone oxidoreductase/Mrp antiporter transmembrane" evidence="18">
    <location>
        <begin position="25"/>
        <end position="282"/>
    </location>
</feature>
<evidence type="ECO:0000256" key="4">
    <source>
        <dbReference type="ARBA" id="ARBA00021008"/>
    </source>
</evidence>
<dbReference type="PANTHER" id="PTHR46552:SF1">
    <property type="entry name" value="NADH-UBIQUINONE OXIDOREDUCTASE CHAIN 2"/>
    <property type="match status" value="1"/>
</dbReference>
<comment type="function">
    <text evidence="17">Core subunit of the mitochondrial membrane respiratory chain NADH dehydrogenase (Complex I) which catalyzes electron transfer from NADH through the respiratory chain, using ubiquinone as an electron acceptor. Essential for the catalytic activity and assembly of complex I.</text>
</comment>
<dbReference type="InterPro" id="IPR003917">
    <property type="entry name" value="NADH_UbQ_OxRdtase_chain2"/>
</dbReference>
<evidence type="ECO:0000256" key="11">
    <source>
        <dbReference type="ARBA" id="ARBA00022989"/>
    </source>
</evidence>
<evidence type="ECO:0000256" key="3">
    <source>
        <dbReference type="ARBA" id="ARBA00012944"/>
    </source>
</evidence>
<feature type="transmembrane region" description="Helical" evidence="17">
    <location>
        <begin position="146"/>
        <end position="166"/>
    </location>
</feature>
<evidence type="ECO:0000256" key="17">
    <source>
        <dbReference type="RuleBase" id="RU003403"/>
    </source>
</evidence>
<comment type="similarity">
    <text evidence="2 17">Belongs to the complex I subunit 2 family.</text>
</comment>
<evidence type="ECO:0000256" key="6">
    <source>
        <dbReference type="ARBA" id="ARBA00022660"/>
    </source>
</evidence>
<comment type="subcellular location">
    <subcellularLocation>
        <location evidence="1 17">Mitochondrion inner membrane</location>
        <topology evidence="1 17">Multi-pass membrane protein</topology>
    </subcellularLocation>
</comment>
<keyword evidence="7 17" id="KW-0812">Transmembrane</keyword>
<feature type="transmembrane region" description="Helical" evidence="17">
    <location>
        <begin position="117"/>
        <end position="140"/>
    </location>
</feature>
<feature type="transmembrane region" description="Helical" evidence="17">
    <location>
        <begin position="271"/>
        <end position="291"/>
    </location>
</feature>
<dbReference type="AlphaFoldDB" id="A0A0E3DQX3"/>
<keyword evidence="11 17" id="KW-1133">Transmembrane helix</keyword>
<keyword evidence="12 17" id="KW-0520">NAD</keyword>
<keyword evidence="8 17" id="KW-0999">Mitochondrion inner membrane</keyword>
<dbReference type="InterPro" id="IPR050175">
    <property type="entry name" value="Complex_I_Subunit_2"/>
</dbReference>
<evidence type="ECO:0000256" key="7">
    <source>
        <dbReference type="ARBA" id="ARBA00022692"/>
    </source>
</evidence>
<dbReference type="InterPro" id="IPR001750">
    <property type="entry name" value="ND/Mrp_TM"/>
</dbReference>
<evidence type="ECO:0000256" key="16">
    <source>
        <dbReference type="ARBA" id="ARBA00049551"/>
    </source>
</evidence>
<evidence type="ECO:0000256" key="5">
    <source>
        <dbReference type="ARBA" id="ARBA00022448"/>
    </source>
</evidence>
<feature type="transmembrane region" description="Helical" evidence="17">
    <location>
        <begin position="61"/>
        <end position="84"/>
    </location>
</feature>
<evidence type="ECO:0000256" key="9">
    <source>
        <dbReference type="ARBA" id="ARBA00022967"/>
    </source>
</evidence>
<evidence type="ECO:0000313" key="19">
    <source>
        <dbReference type="EMBL" id="AIL54782.1"/>
    </source>
</evidence>
<feature type="transmembrane region" description="Helical" evidence="17">
    <location>
        <begin position="197"/>
        <end position="216"/>
    </location>
</feature>
<evidence type="ECO:0000256" key="14">
    <source>
        <dbReference type="ARBA" id="ARBA00023128"/>
    </source>
</evidence>
<evidence type="ECO:0000256" key="2">
    <source>
        <dbReference type="ARBA" id="ARBA00007012"/>
    </source>
</evidence>
<evidence type="ECO:0000256" key="13">
    <source>
        <dbReference type="ARBA" id="ARBA00023075"/>
    </source>
</evidence>
<dbReference type="Pfam" id="PF00361">
    <property type="entry name" value="Proton_antipo_M"/>
    <property type="match status" value="1"/>
</dbReference>
<sequence length="331" mass="36680">MTAFVPATPLFSSLLMLSTFLSLSSSHWLLLWLGLELNLLSFIPMIMFSMNLQETEGAIKYFMTQAMGSALILLGGMILLNSFIPMKLSSILIIGGTMYKLGLAPCHFWLPNTMAAISWFSCLILSTWQKIIPLMILITLHMHETTFMLIMSGALSSLIGGMGGMNQSALRPLLAYSSVGHLGWMICASTISSSSAIIYFMSYILIISPIIMLFATKNIFSSIQMFSISKSKISFQLSTAMLFMSLGGLPPLFGFFPKWIAIQSLASSNSILLPLILIIGALMNLYFYLILSFPMILNTLSFKKFHKMTKMSILSFSSIFLMICPTSLFLI</sequence>
<keyword evidence="9 17" id="KW-1278">Translocase</keyword>
<comment type="catalytic activity">
    <reaction evidence="16 17">
        <text>a ubiquinone + NADH + 5 H(+)(in) = a ubiquinol + NAD(+) + 4 H(+)(out)</text>
        <dbReference type="Rhea" id="RHEA:29091"/>
        <dbReference type="Rhea" id="RHEA-COMP:9565"/>
        <dbReference type="Rhea" id="RHEA-COMP:9566"/>
        <dbReference type="ChEBI" id="CHEBI:15378"/>
        <dbReference type="ChEBI" id="CHEBI:16389"/>
        <dbReference type="ChEBI" id="CHEBI:17976"/>
        <dbReference type="ChEBI" id="CHEBI:57540"/>
        <dbReference type="ChEBI" id="CHEBI:57945"/>
        <dbReference type="EC" id="7.1.1.2"/>
    </reaction>
</comment>
<dbReference type="EC" id="7.1.1.2" evidence="3 17"/>
<evidence type="ECO:0000256" key="10">
    <source>
        <dbReference type="ARBA" id="ARBA00022982"/>
    </source>
</evidence>
<keyword evidence="10 17" id="KW-0249">Electron transport</keyword>
<dbReference type="PRINTS" id="PR01436">
    <property type="entry name" value="NADHDHGNASE2"/>
</dbReference>
<feature type="transmembrane region" description="Helical" evidence="17">
    <location>
        <begin position="7"/>
        <end position="23"/>
    </location>
</feature>
<organism evidence="19">
    <name type="scientific">Sclerolinum brattstromi</name>
    <dbReference type="NCBI Taxonomy" id="167799"/>
    <lineage>
        <taxon>Eukaryota</taxon>
        <taxon>Metazoa</taxon>
        <taxon>Spiralia</taxon>
        <taxon>Lophotrochozoa</taxon>
        <taxon>Annelida</taxon>
        <taxon>Polychaeta</taxon>
        <taxon>Sedentaria</taxon>
        <taxon>Canalipalpata</taxon>
        <taxon>Sabellida</taxon>
        <taxon>Siboglinidae</taxon>
        <taxon>Sclerolinum</taxon>
    </lineage>
</organism>
<protein>
    <recommendedName>
        <fullName evidence="4 17">NADH-ubiquinone oxidoreductase chain 2</fullName>
        <ecNumber evidence="3 17">7.1.1.2</ecNumber>
    </recommendedName>
</protein>
<feature type="transmembrane region" description="Helical" evidence="17">
    <location>
        <begin position="29"/>
        <end position="49"/>
    </location>
</feature>
<keyword evidence="14 17" id="KW-0496">Mitochondrion</keyword>
<evidence type="ECO:0000256" key="8">
    <source>
        <dbReference type="ARBA" id="ARBA00022792"/>
    </source>
</evidence>
<evidence type="ECO:0000256" key="15">
    <source>
        <dbReference type="ARBA" id="ARBA00023136"/>
    </source>
</evidence>
<reference evidence="19" key="1">
    <citation type="journal article" date="2015" name="Mol. Phylogenet. Evol.">
        <title>Mitogenomics reveals phylogeny and repeated motifs in control regions of the deep-sea family Siboglinidae (Annelida).</title>
        <authorList>
            <person name="Li Y."/>
            <person name="Kocot K.M."/>
            <person name="Schander C."/>
            <person name="Santos S.R."/>
            <person name="Thornhill D.J."/>
            <person name="Halanych K.M."/>
        </authorList>
    </citation>
    <scope>NUCLEOTIDE SEQUENCE</scope>
</reference>
<keyword evidence="5" id="KW-0813">Transport</keyword>
<name>A0A0E3DQX3_9ANNE</name>
<keyword evidence="6 17" id="KW-0679">Respiratory chain</keyword>